<dbReference type="InterPro" id="IPR051534">
    <property type="entry name" value="CBASS_pafABC_assoc_protein"/>
</dbReference>
<accession>A0ABS1TH28</accession>
<organism evidence="4 5">
    <name type="scientific">Clostridium rhizosphaerae</name>
    <dbReference type="NCBI Taxonomy" id="2803861"/>
    <lineage>
        <taxon>Bacteria</taxon>
        <taxon>Bacillati</taxon>
        <taxon>Bacillota</taxon>
        <taxon>Clostridia</taxon>
        <taxon>Eubacteriales</taxon>
        <taxon>Clostridiaceae</taxon>
        <taxon>Clostridium</taxon>
    </lineage>
</organism>
<evidence type="ECO:0000259" key="3">
    <source>
        <dbReference type="PROSITE" id="PS51000"/>
    </source>
</evidence>
<dbReference type="InterPro" id="IPR001034">
    <property type="entry name" value="DeoR_HTH"/>
</dbReference>
<dbReference type="InterPro" id="IPR028349">
    <property type="entry name" value="PafC-like"/>
</dbReference>
<gene>
    <name evidence="4" type="ORF">JK636_23220</name>
</gene>
<reference evidence="4 5" key="1">
    <citation type="submission" date="2021-01" db="EMBL/GenBank/DDBJ databases">
        <title>Genome public.</title>
        <authorList>
            <person name="Liu C."/>
            <person name="Sun Q."/>
        </authorList>
    </citation>
    <scope>NUCLEOTIDE SEQUENCE [LARGE SCALE GENOMIC DNA]</scope>
    <source>
        <strain evidence="4 5">YIM B02515</strain>
    </source>
</reference>
<dbReference type="InterPro" id="IPR013196">
    <property type="entry name" value="HTH_11"/>
</dbReference>
<name>A0ABS1TH28_9CLOT</name>
<dbReference type="Pfam" id="PF25583">
    <property type="entry name" value="WCX"/>
    <property type="match status" value="1"/>
</dbReference>
<proteinExistence type="predicted"/>
<keyword evidence="5" id="KW-1185">Reference proteome</keyword>
<keyword evidence="1" id="KW-0805">Transcription regulation</keyword>
<dbReference type="PROSITE" id="PS52050">
    <property type="entry name" value="WYL"/>
    <property type="match status" value="1"/>
</dbReference>
<dbReference type="Pfam" id="PF08279">
    <property type="entry name" value="HTH_11"/>
    <property type="match status" value="1"/>
</dbReference>
<dbReference type="PANTHER" id="PTHR34580:SF8">
    <property type="entry name" value="WYL DOMAIN-CONTAINING PROTEIN"/>
    <property type="match status" value="1"/>
</dbReference>
<dbReference type="Gene3D" id="1.10.10.10">
    <property type="entry name" value="Winged helix-like DNA-binding domain superfamily/Winged helix DNA-binding domain"/>
    <property type="match status" value="1"/>
</dbReference>
<dbReference type="InterPro" id="IPR036388">
    <property type="entry name" value="WH-like_DNA-bd_sf"/>
</dbReference>
<comment type="caution">
    <text evidence="4">The sequence shown here is derived from an EMBL/GenBank/DDBJ whole genome shotgun (WGS) entry which is preliminary data.</text>
</comment>
<dbReference type="PROSITE" id="PS51000">
    <property type="entry name" value="HTH_DEOR_2"/>
    <property type="match status" value="1"/>
</dbReference>
<dbReference type="EMBL" id="JAESWC010000025">
    <property type="protein sequence ID" value="MBL4938620.1"/>
    <property type="molecule type" value="Genomic_DNA"/>
</dbReference>
<dbReference type="InterPro" id="IPR036390">
    <property type="entry name" value="WH_DNA-bd_sf"/>
</dbReference>
<dbReference type="Proteomes" id="UP000632377">
    <property type="component" value="Unassembled WGS sequence"/>
</dbReference>
<dbReference type="PIRSF" id="PIRSF016838">
    <property type="entry name" value="PafC"/>
    <property type="match status" value="1"/>
</dbReference>
<dbReference type="SUPFAM" id="SSF46785">
    <property type="entry name" value="Winged helix' DNA-binding domain"/>
    <property type="match status" value="1"/>
</dbReference>
<dbReference type="Pfam" id="PF13280">
    <property type="entry name" value="WYL"/>
    <property type="match status" value="1"/>
</dbReference>
<evidence type="ECO:0000256" key="1">
    <source>
        <dbReference type="ARBA" id="ARBA00023015"/>
    </source>
</evidence>
<evidence type="ECO:0000313" key="4">
    <source>
        <dbReference type="EMBL" id="MBL4938620.1"/>
    </source>
</evidence>
<dbReference type="InterPro" id="IPR026881">
    <property type="entry name" value="WYL_dom"/>
</dbReference>
<dbReference type="InterPro" id="IPR057727">
    <property type="entry name" value="WCX_dom"/>
</dbReference>
<evidence type="ECO:0000313" key="5">
    <source>
        <dbReference type="Proteomes" id="UP000632377"/>
    </source>
</evidence>
<dbReference type="PANTHER" id="PTHR34580">
    <property type="match status" value="1"/>
</dbReference>
<evidence type="ECO:0000256" key="2">
    <source>
        <dbReference type="ARBA" id="ARBA00023163"/>
    </source>
</evidence>
<keyword evidence="2" id="KW-0804">Transcription</keyword>
<sequence>MKVERLLAIVMLLMNKDKITASELAEYFEVSVRTIVRDMEAINMAGIPIVAHQGKNGGFSILKNYKVDKNFLTPDEIASILRALSGVNKALSDKSVNNIMEKVQGLIPKDKIEDINKRSQKLIIDMTPWERYNPQEKKVALIKEALEGRRVISFKYISSNGSISERLVEPISLVLKLYSWYIYGYCRARNDYRLFKVSRMKDLNMLEDAFEEREGKVEEFPWQKSFSSGFPQHIVMKFNPTVRNRVEEYFDESSITYDEAGNLIVSVNYPEDEWVYSMILSYGSEVEVVKPKHIRDIIRERALKISNIYNK</sequence>
<dbReference type="RefSeq" id="WP_202751382.1">
    <property type="nucleotide sequence ID" value="NZ_JAESWC010000025.1"/>
</dbReference>
<protein>
    <submittedName>
        <fullName evidence="4">YafY family transcriptional regulator</fullName>
    </submittedName>
</protein>
<feature type="domain" description="HTH deoR-type" evidence="3">
    <location>
        <begin position="2"/>
        <end position="57"/>
    </location>
</feature>